<dbReference type="AlphaFoldDB" id="A0A8D8YP75"/>
<dbReference type="SUPFAM" id="SSF47473">
    <property type="entry name" value="EF-hand"/>
    <property type="match status" value="1"/>
</dbReference>
<proteinExistence type="predicted"/>
<reference evidence="3" key="1">
    <citation type="submission" date="2021-05" db="EMBL/GenBank/DDBJ databases">
        <authorList>
            <person name="Alioto T."/>
            <person name="Alioto T."/>
            <person name="Gomez Garrido J."/>
        </authorList>
    </citation>
    <scope>NUCLEOTIDE SEQUENCE</scope>
</reference>
<protein>
    <submittedName>
        <fullName evidence="3">Myosin light chain alkali</fullName>
    </submittedName>
</protein>
<dbReference type="EMBL" id="HBUF01385482">
    <property type="protein sequence ID" value="CAG6732016.1"/>
    <property type="molecule type" value="Transcribed_RNA"/>
</dbReference>
<dbReference type="GO" id="GO:0005859">
    <property type="term" value="C:muscle myosin complex"/>
    <property type="evidence" value="ECO:0007669"/>
    <property type="project" value="TreeGrafter"/>
</dbReference>
<dbReference type="PANTHER" id="PTHR23048:SF33">
    <property type="entry name" value="MYOSIN LIGHT CHAIN ALKALI"/>
    <property type="match status" value="1"/>
</dbReference>
<keyword evidence="1" id="KW-0677">Repeat</keyword>
<name>A0A8D8YP75_9HEMI</name>
<evidence type="ECO:0000256" key="1">
    <source>
        <dbReference type="ARBA" id="ARBA00022737"/>
    </source>
</evidence>
<evidence type="ECO:0000313" key="3">
    <source>
        <dbReference type="EMBL" id="CAG6732016.1"/>
    </source>
</evidence>
<keyword evidence="2" id="KW-0514">Muscle protein</keyword>
<dbReference type="InterPro" id="IPR050230">
    <property type="entry name" value="CALM/Myosin/TropC-like"/>
</dbReference>
<sequence length="105" mass="12114">MKFTLEEFLPIYSQELKDKDQGVYEDFLECLMLYDKQEVGTMLGAELSHMLISLGERLDETQVNEVLADCLFVLQTHLKKDRSVPVHGCLFVLNTAHTYTLVPYL</sequence>
<organism evidence="3">
    <name type="scientific">Cacopsylla melanoneura</name>
    <dbReference type="NCBI Taxonomy" id="428564"/>
    <lineage>
        <taxon>Eukaryota</taxon>
        <taxon>Metazoa</taxon>
        <taxon>Ecdysozoa</taxon>
        <taxon>Arthropoda</taxon>
        <taxon>Hexapoda</taxon>
        <taxon>Insecta</taxon>
        <taxon>Pterygota</taxon>
        <taxon>Neoptera</taxon>
        <taxon>Paraneoptera</taxon>
        <taxon>Hemiptera</taxon>
        <taxon>Sternorrhyncha</taxon>
        <taxon>Psylloidea</taxon>
        <taxon>Psyllidae</taxon>
        <taxon>Psyllinae</taxon>
        <taxon>Cacopsylla</taxon>
    </lineage>
</organism>
<dbReference type="PANTHER" id="PTHR23048">
    <property type="entry name" value="MYOSIN LIGHT CHAIN 1, 3"/>
    <property type="match status" value="1"/>
</dbReference>
<dbReference type="InterPro" id="IPR011992">
    <property type="entry name" value="EF-hand-dom_pair"/>
</dbReference>
<evidence type="ECO:0000256" key="2">
    <source>
        <dbReference type="ARBA" id="ARBA00023179"/>
    </source>
</evidence>
<dbReference type="Gene3D" id="1.10.238.10">
    <property type="entry name" value="EF-hand"/>
    <property type="match status" value="1"/>
</dbReference>
<accession>A0A8D8YP75</accession>